<dbReference type="EMBL" id="CP048630">
    <property type="protein sequence ID" value="QIB33553.1"/>
    <property type="molecule type" value="Genomic_DNA"/>
</dbReference>
<dbReference type="PANTHER" id="PTHR33973:SF4">
    <property type="entry name" value="OS07G0153300 PROTEIN"/>
    <property type="match status" value="1"/>
</dbReference>
<dbReference type="Pfam" id="PF07103">
    <property type="entry name" value="DUF1365"/>
    <property type="match status" value="1"/>
</dbReference>
<feature type="region of interest" description="Disordered" evidence="1">
    <location>
        <begin position="255"/>
        <end position="277"/>
    </location>
</feature>
<reference evidence="2 3" key="1">
    <citation type="submission" date="2020-02" db="EMBL/GenBank/DDBJ databases">
        <authorList>
            <person name="Li G."/>
        </authorList>
    </citation>
    <scope>NUCLEOTIDE SEQUENCE [LARGE SCALE GENOMIC DNA]</scope>
    <source>
        <strain evidence="2 3">DSM 102029</strain>
    </source>
</reference>
<gene>
    <name evidence="2" type="ORF">G3A50_07420</name>
</gene>
<protein>
    <submittedName>
        <fullName evidence="2">DUF1365 domain-containing protein</fullName>
    </submittedName>
</protein>
<dbReference type="Proteomes" id="UP000464751">
    <property type="component" value="Chromosome"/>
</dbReference>
<evidence type="ECO:0000256" key="1">
    <source>
        <dbReference type="SAM" id="MobiDB-lite"/>
    </source>
</evidence>
<dbReference type="RefSeq" id="WP_163074648.1">
    <property type="nucleotide sequence ID" value="NZ_CP048630.1"/>
</dbReference>
<keyword evidence="3" id="KW-1185">Reference proteome</keyword>
<sequence length="277" mass="30844">MEPTSALYAGSVMHVRLKPRRHRLAYRLCSFLLDLDEIDALDARLRLFSRNRFNAFSFHDRDYGPVADAGAEGAGREGEPLKAQVERQLMAAGLAPDGGPIRLLTMPRLFGYAFNPLSVYFCYRRSGRLFAVLYEVSNTFGQRHSYLIPVAEGEGDSAVLRQQAAKRFYVSPFMDMDLTYSFRVRPPGEELRIAILASDAEGPVLSAVHAARRRPLTDRHLLRALLAYPLMTAKVTAGIHWEALKIFARGVGLRQRPPAPERPVSVSPAGLSPAPRP</sequence>
<evidence type="ECO:0000313" key="2">
    <source>
        <dbReference type="EMBL" id="QIB33553.1"/>
    </source>
</evidence>
<dbReference type="PANTHER" id="PTHR33973">
    <property type="entry name" value="OS07G0153300 PROTEIN"/>
    <property type="match status" value="1"/>
</dbReference>
<dbReference type="AlphaFoldDB" id="A0A6P1YMU1"/>
<accession>A0A6P1YMU1</accession>
<organism evidence="2 3">
    <name type="scientific">Ancylobacter pratisalsi</name>
    <dbReference type="NCBI Taxonomy" id="1745854"/>
    <lineage>
        <taxon>Bacteria</taxon>
        <taxon>Pseudomonadati</taxon>
        <taxon>Pseudomonadota</taxon>
        <taxon>Alphaproteobacteria</taxon>
        <taxon>Hyphomicrobiales</taxon>
        <taxon>Xanthobacteraceae</taxon>
        <taxon>Ancylobacter</taxon>
    </lineage>
</organism>
<proteinExistence type="predicted"/>
<dbReference type="KEGG" id="apra:G3A50_07420"/>
<evidence type="ECO:0000313" key="3">
    <source>
        <dbReference type="Proteomes" id="UP000464751"/>
    </source>
</evidence>
<name>A0A6P1YMU1_9HYPH</name>
<dbReference type="InterPro" id="IPR010775">
    <property type="entry name" value="DUF1365"/>
</dbReference>